<name>A0A2M7UJ48_9BACT</name>
<evidence type="ECO:0000313" key="3">
    <source>
        <dbReference type="Proteomes" id="UP000229805"/>
    </source>
</evidence>
<feature type="domain" description="SpoVR protein-like N-terminal" evidence="1">
    <location>
        <begin position="9"/>
        <end position="457"/>
    </location>
</feature>
<dbReference type="InterPro" id="IPR007390">
    <property type="entry name" value="Spore_V_R"/>
</dbReference>
<dbReference type="AlphaFoldDB" id="A0A2M7UJ48"/>
<evidence type="ECO:0000313" key="2">
    <source>
        <dbReference type="EMBL" id="PIZ71212.1"/>
    </source>
</evidence>
<organism evidence="2 3">
    <name type="scientific">Candidatus Portnoybacteria bacterium CG_4_10_14_0_2_um_filter_44_20</name>
    <dbReference type="NCBI Taxonomy" id="1974799"/>
    <lineage>
        <taxon>Bacteria</taxon>
        <taxon>Candidatus Portnoyibacteriota</taxon>
    </lineage>
</organism>
<gene>
    <name evidence="2" type="ORF">COY11_01670</name>
</gene>
<comment type="caution">
    <text evidence="2">The sequence shown here is derived from an EMBL/GenBank/DDBJ whole genome shotgun (WGS) entry which is preliminary data.</text>
</comment>
<proteinExistence type="predicted"/>
<dbReference type="PANTHER" id="PTHR30029:SF2">
    <property type="entry name" value="STAGE V SPORULATION PROTEIN R"/>
    <property type="match status" value="1"/>
</dbReference>
<dbReference type="PANTHER" id="PTHR30029">
    <property type="entry name" value="STAGE V SPORULATION PROTEIN R"/>
    <property type="match status" value="1"/>
</dbReference>
<dbReference type="Pfam" id="PF04293">
    <property type="entry name" value="SpoVR"/>
    <property type="match status" value="1"/>
</dbReference>
<dbReference type="Proteomes" id="UP000229805">
    <property type="component" value="Unassembled WGS sequence"/>
</dbReference>
<accession>A0A2M7UJ48</accession>
<dbReference type="InterPro" id="IPR056174">
    <property type="entry name" value="SpoVR_N"/>
</dbReference>
<sequence>MELIDQHTKKIMEQCKKKSQEAGLQFDSSTLEYIVTNRDLIELGPKVMIPSLYDYWVHDLQVIAGQKIYEVYPNNPYETVINTRPAISFYNDNNPDWLNAMIFYHVLGHIDFFQNNSFFKHTRSEDFCGKALSDKREIEKIRQQLGERKRWVDYVIEFARAIDNLVGYYAELKELNREESQGSDRIQYYFGDFLKNIFEEQGINHNQYLDKVARCNHLQKELGVEAGEKTFLKEVEKEYSEFEALFERYKREQKAKPGDVFQHILENSPFLNLRQNKDAWWMKKVIQIIRDTSLYFQPQIRTKIFNEGWASYWHQHLFIKDSLIEGHRDTYAKVNSGVMVMPRVGLNPYALSFKLLEYIEESANAGKLSLEFQKIQGVEERRKFDRKTGAGKKILFDLRRNFNDSLLINYLSDDDFQDFVDRYRLFVAGKRINPERRTVEYYVKSRRGKDYRKMLNDSLYHPPHIIIEEEEQQTRSGGLYLNHVFEGKTLVKRFIPAVLTGLEYLCGGDKPKAICLETTEFEISEEDMWKMAMDSKYQPNYKKLRVVYTMKKKNLTRVVVNTEEKKK</sequence>
<reference evidence="3" key="1">
    <citation type="submission" date="2017-09" db="EMBL/GenBank/DDBJ databases">
        <title>Depth-based differentiation of microbial function through sediment-hosted aquifers and enrichment of novel symbionts in the deep terrestrial subsurface.</title>
        <authorList>
            <person name="Probst A.J."/>
            <person name="Ladd B."/>
            <person name="Jarett J.K."/>
            <person name="Geller-Mcgrath D.E."/>
            <person name="Sieber C.M.K."/>
            <person name="Emerson J.B."/>
            <person name="Anantharaman K."/>
            <person name="Thomas B.C."/>
            <person name="Malmstrom R."/>
            <person name="Stieglmeier M."/>
            <person name="Klingl A."/>
            <person name="Woyke T."/>
            <person name="Ryan C.M."/>
            <person name="Banfield J.F."/>
        </authorList>
    </citation>
    <scope>NUCLEOTIDE SEQUENCE [LARGE SCALE GENOMIC DNA]</scope>
</reference>
<protein>
    <submittedName>
        <fullName evidence="2">SpoVR family protein</fullName>
    </submittedName>
</protein>
<evidence type="ECO:0000259" key="1">
    <source>
        <dbReference type="Pfam" id="PF04293"/>
    </source>
</evidence>
<dbReference type="EMBL" id="PFOG01000063">
    <property type="protein sequence ID" value="PIZ71212.1"/>
    <property type="molecule type" value="Genomic_DNA"/>
</dbReference>